<comment type="caution">
    <text evidence="7">The sequence shown here is derived from an EMBL/GenBank/DDBJ whole genome shotgun (WGS) entry which is preliminary data.</text>
</comment>
<dbReference type="PANTHER" id="PTHR30085">
    <property type="entry name" value="AMINO ACID ABC TRANSPORTER PERMEASE"/>
    <property type="match status" value="1"/>
</dbReference>
<protein>
    <submittedName>
        <fullName evidence="7">L-cystine-binding protein FliY</fullName>
    </submittedName>
</protein>
<comment type="similarity">
    <text evidence="1 4">Belongs to the bacterial solute-binding protein 3 family.</text>
</comment>
<keyword evidence="2" id="KW-0813">Transport</keyword>
<reference evidence="7 8" key="1">
    <citation type="submission" date="2021-02" db="EMBL/GenBank/DDBJ databases">
        <authorList>
            <person name="Vanwijnsberghe S."/>
        </authorList>
    </citation>
    <scope>NUCLEOTIDE SEQUENCE [LARGE SCALE GENOMIC DNA]</scope>
    <source>
        <strain evidence="7 8">R-69776</strain>
    </source>
</reference>
<dbReference type="Proteomes" id="UP000673821">
    <property type="component" value="Unassembled WGS sequence"/>
</dbReference>
<dbReference type="CDD" id="cd13689">
    <property type="entry name" value="PBP2_BsGlnH"/>
    <property type="match status" value="1"/>
</dbReference>
<feature type="signal peptide" evidence="5">
    <location>
        <begin position="1"/>
        <end position="21"/>
    </location>
</feature>
<evidence type="ECO:0000256" key="2">
    <source>
        <dbReference type="ARBA" id="ARBA00022448"/>
    </source>
</evidence>
<dbReference type="InterPro" id="IPR018313">
    <property type="entry name" value="SBP_3_CS"/>
</dbReference>
<evidence type="ECO:0000256" key="4">
    <source>
        <dbReference type="RuleBase" id="RU003744"/>
    </source>
</evidence>
<dbReference type="InterPro" id="IPR051455">
    <property type="entry name" value="Bact_solute-bind_prot3"/>
</dbReference>
<feature type="chain" id="PRO_5046097202" evidence="5">
    <location>
        <begin position="22"/>
        <end position="269"/>
    </location>
</feature>
<dbReference type="Gene3D" id="3.40.190.10">
    <property type="entry name" value="Periplasmic binding protein-like II"/>
    <property type="match status" value="2"/>
</dbReference>
<evidence type="ECO:0000256" key="1">
    <source>
        <dbReference type="ARBA" id="ARBA00010333"/>
    </source>
</evidence>
<keyword evidence="8" id="KW-1185">Reference proteome</keyword>
<dbReference type="SMART" id="SM00062">
    <property type="entry name" value="PBPb"/>
    <property type="match status" value="1"/>
</dbReference>
<keyword evidence="3 5" id="KW-0732">Signal</keyword>
<organism evidence="7 8">
    <name type="scientific">Paraburkholderia nemoris</name>
    <dbReference type="NCBI Taxonomy" id="2793076"/>
    <lineage>
        <taxon>Bacteria</taxon>
        <taxon>Pseudomonadati</taxon>
        <taxon>Pseudomonadota</taxon>
        <taxon>Betaproteobacteria</taxon>
        <taxon>Burkholderiales</taxon>
        <taxon>Burkholderiaceae</taxon>
        <taxon>Paraburkholderia</taxon>
    </lineage>
</organism>
<evidence type="ECO:0000259" key="6">
    <source>
        <dbReference type="SMART" id="SM00062"/>
    </source>
</evidence>
<dbReference type="SUPFAM" id="SSF53850">
    <property type="entry name" value="Periplasmic binding protein-like II"/>
    <property type="match status" value="1"/>
</dbReference>
<dbReference type="Pfam" id="PF00497">
    <property type="entry name" value="SBP_bac_3"/>
    <property type="match status" value="1"/>
</dbReference>
<accession>A0ABM8S4C2</accession>
<evidence type="ECO:0000256" key="5">
    <source>
        <dbReference type="SAM" id="SignalP"/>
    </source>
</evidence>
<evidence type="ECO:0000313" key="8">
    <source>
        <dbReference type="Proteomes" id="UP000673821"/>
    </source>
</evidence>
<dbReference type="InterPro" id="IPR001638">
    <property type="entry name" value="Solute-binding_3/MltF_N"/>
</dbReference>
<sequence length="269" mass="29054">MKKLVLLMSVLASAYCSTSFADELADIKARGSLTCGVLGDLVPLGFQDPKTRSLVGFDVDVCAAVAKYLGVKLELKTVSVDARIPSLVTGRVDLMTASLAYTPVRAKQVDFSSAYISVPVSVLVKKDSGITSFANLAGKKISANRGSTSEVYARQKLKSSEIMSFDDGPSSYLALQQDKVQGMAMVKSAAVGFKNRSNGTTEFLSEPIFWEHDCIGVRKGEPALLAAVNTALDQLDSSGGMQTIWDRWYGPSTEYKLEREKKIVHASDF</sequence>
<evidence type="ECO:0000313" key="7">
    <source>
        <dbReference type="EMBL" id="CAE6788080.1"/>
    </source>
</evidence>
<dbReference type="PROSITE" id="PS01039">
    <property type="entry name" value="SBP_BACTERIAL_3"/>
    <property type="match status" value="1"/>
</dbReference>
<name>A0ABM8S4C2_9BURK</name>
<dbReference type="RefSeq" id="WP_234476912.1">
    <property type="nucleotide sequence ID" value="NZ_CAJNBH010000014.1"/>
</dbReference>
<dbReference type="EMBL" id="CAJNBH010000014">
    <property type="protein sequence ID" value="CAE6788080.1"/>
    <property type="molecule type" value="Genomic_DNA"/>
</dbReference>
<dbReference type="PANTHER" id="PTHR30085:SF6">
    <property type="entry name" value="ABC TRANSPORTER GLUTAMINE-BINDING PROTEIN GLNH"/>
    <property type="match status" value="1"/>
</dbReference>
<feature type="domain" description="Solute-binding protein family 3/N-terminal" evidence="6">
    <location>
        <begin position="32"/>
        <end position="252"/>
    </location>
</feature>
<gene>
    <name evidence="7" type="primary">fliY_6</name>
    <name evidence="7" type="ORF">R69776_04625</name>
</gene>
<proteinExistence type="inferred from homology"/>
<evidence type="ECO:0000256" key="3">
    <source>
        <dbReference type="ARBA" id="ARBA00022729"/>
    </source>
</evidence>